<dbReference type="Gene3D" id="3.40.1410.10">
    <property type="entry name" value="Chorismate lyase-like"/>
    <property type="match status" value="1"/>
</dbReference>
<dbReference type="SMART" id="SM00345">
    <property type="entry name" value="HTH_GNTR"/>
    <property type="match status" value="1"/>
</dbReference>
<dbReference type="InterPro" id="IPR011663">
    <property type="entry name" value="UTRA"/>
</dbReference>
<keyword evidence="3" id="KW-0804">Transcription</keyword>
<dbReference type="PANTHER" id="PTHR44846">
    <property type="entry name" value="MANNOSYL-D-GLYCERATE TRANSPORT/METABOLISM SYSTEM REPRESSOR MNGR-RELATED"/>
    <property type="match status" value="1"/>
</dbReference>
<proteinExistence type="predicted"/>
<dbReference type="PROSITE" id="PS50949">
    <property type="entry name" value="HTH_GNTR"/>
    <property type="match status" value="1"/>
</dbReference>
<protein>
    <submittedName>
        <fullName evidence="5">GntR family transcriptional regulator</fullName>
    </submittedName>
</protein>
<accession>A0A380JNS7</accession>
<dbReference type="InterPro" id="IPR050679">
    <property type="entry name" value="Bact_HTH_transcr_reg"/>
</dbReference>
<evidence type="ECO:0000256" key="2">
    <source>
        <dbReference type="ARBA" id="ARBA00023125"/>
    </source>
</evidence>
<keyword evidence="1" id="KW-0805">Transcription regulation</keyword>
<dbReference type="GO" id="GO:0003677">
    <property type="term" value="F:DNA binding"/>
    <property type="evidence" value="ECO:0007669"/>
    <property type="project" value="UniProtKB-KW"/>
</dbReference>
<dbReference type="SUPFAM" id="SSF64288">
    <property type="entry name" value="Chorismate lyase-like"/>
    <property type="match status" value="1"/>
</dbReference>
<dbReference type="SMART" id="SM00866">
    <property type="entry name" value="UTRA"/>
    <property type="match status" value="1"/>
</dbReference>
<keyword evidence="2" id="KW-0238">DNA-binding</keyword>
<dbReference type="Gene3D" id="1.10.10.10">
    <property type="entry name" value="Winged helix-like DNA-binding domain superfamily/Winged helix DNA-binding domain"/>
    <property type="match status" value="1"/>
</dbReference>
<organism evidence="5 6">
    <name type="scientific">Streptococcus equi subsp. equi</name>
    <dbReference type="NCBI Taxonomy" id="148942"/>
    <lineage>
        <taxon>Bacteria</taxon>
        <taxon>Bacillati</taxon>
        <taxon>Bacillota</taxon>
        <taxon>Bacilli</taxon>
        <taxon>Lactobacillales</taxon>
        <taxon>Streptococcaceae</taxon>
        <taxon>Streptococcus</taxon>
    </lineage>
</organism>
<evidence type="ECO:0000313" key="5">
    <source>
        <dbReference type="EMBL" id="SUN45907.1"/>
    </source>
</evidence>
<dbReference type="Proteomes" id="UP000254461">
    <property type="component" value="Unassembled WGS sequence"/>
</dbReference>
<dbReference type="InterPro" id="IPR036390">
    <property type="entry name" value="WH_DNA-bd_sf"/>
</dbReference>
<name>A0A380JNS7_9STRE</name>
<dbReference type="InterPro" id="IPR000524">
    <property type="entry name" value="Tscrpt_reg_HTH_GntR"/>
</dbReference>
<dbReference type="CDD" id="cd07377">
    <property type="entry name" value="WHTH_GntR"/>
    <property type="match status" value="1"/>
</dbReference>
<dbReference type="InterPro" id="IPR036388">
    <property type="entry name" value="WH-like_DNA-bd_sf"/>
</dbReference>
<reference evidence="5 6" key="1">
    <citation type="submission" date="2018-06" db="EMBL/GenBank/DDBJ databases">
        <authorList>
            <consortium name="Pathogen Informatics"/>
            <person name="Doyle S."/>
        </authorList>
    </citation>
    <scope>NUCLEOTIDE SEQUENCE [LARGE SCALE GENOMIC DNA]</scope>
    <source>
        <strain evidence="5 6">NCTC12092</strain>
    </source>
</reference>
<gene>
    <name evidence="5" type="primary">gmuR</name>
    <name evidence="5" type="ORF">NCTC12092_00741</name>
</gene>
<dbReference type="RefSeq" id="WP_115250824.1">
    <property type="nucleotide sequence ID" value="NZ_UHFF01000002.1"/>
</dbReference>
<dbReference type="Pfam" id="PF07702">
    <property type="entry name" value="UTRA"/>
    <property type="match status" value="1"/>
</dbReference>
<evidence type="ECO:0000259" key="4">
    <source>
        <dbReference type="PROSITE" id="PS50949"/>
    </source>
</evidence>
<dbReference type="GO" id="GO:0045892">
    <property type="term" value="P:negative regulation of DNA-templated transcription"/>
    <property type="evidence" value="ECO:0007669"/>
    <property type="project" value="TreeGrafter"/>
</dbReference>
<feature type="domain" description="HTH gntR-type" evidence="4">
    <location>
        <begin position="5"/>
        <end position="73"/>
    </location>
</feature>
<dbReference type="Pfam" id="PF00392">
    <property type="entry name" value="GntR"/>
    <property type="match status" value="1"/>
</dbReference>
<dbReference type="SUPFAM" id="SSF46785">
    <property type="entry name" value="Winged helix' DNA-binding domain"/>
    <property type="match status" value="1"/>
</dbReference>
<evidence type="ECO:0000313" key="6">
    <source>
        <dbReference type="Proteomes" id="UP000254461"/>
    </source>
</evidence>
<dbReference type="AlphaFoldDB" id="A0A380JNS7"/>
<evidence type="ECO:0000256" key="3">
    <source>
        <dbReference type="ARBA" id="ARBA00023163"/>
    </source>
</evidence>
<dbReference type="PANTHER" id="PTHR44846:SF17">
    <property type="entry name" value="GNTR-FAMILY TRANSCRIPTIONAL REGULATOR"/>
    <property type="match status" value="1"/>
</dbReference>
<sequence>MNIKYPKYRLIKEELQNQILNGHYHTGDKFYTEAELIKRFHVSSITIIRALKELEKEGFIRRRQGLGTFITRTRKEQLVQFSYLDTFKEQKEEVTVLSVIKGNDPYYLNLLKLHKTEFYYTISRTRTINQQPYLYQLSYIPHDYLLCPERDLADYQSLYKRFFLDYHIQMRSQSFTQQTQLTDHMPKDVATFLNVIDSTPCVLQTKLTRSTDNSRILEYTESYKHWQFFKYALSSSDYQ</sequence>
<dbReference type="InterPro" id="IPR028978">
    <property type="entry name" value="Chorismate_lyase_/UTRA_dom_sf"/>
</dbReference>
<dbReference type="GO" id="GO:0003700">
    <property type="term" value="F:DNA-binding transcription factor activity"/>
    <property type="evidence" value="ECO:0007669"/>
    <property type="project" value="InterPro"/>
</dbReference>
<dbReference type="EMBL" id="UHFF01000002">
    <property type="protein sequence ID" value="SUN45907.1"/>
    <property type="molecule type" value="Genomic_DNA"/>
</dbReference>
<evidence type="ECO:0000256" key="1">
    <source>
        <dbReference type="ARBA" id="ARBA00023015"/>
    </source>
</evidence>